<sequence length="187" mass="21123">MAESTQHRKFQRLVQKFEPQSKLIRVWGLKGGVSAQTTKIEIRQPDGQSKKLVVRRHGPGDLERNSNITTDEFRLLRITGESGLPTPTPYYLDTSCEIFPTPYLVLDYVDGDTELAPPSLDDFLLESATQLSRIPRADISNADLSFLPSLQDRCAEKIGTRPAKLDESIGEGRIREALESVWPWTPW</sequence>
<dbReference type="EMBL" id="UINC01216722">
    <property type="protein sequence ID" value="SVE42978.1"/>
    <property type="molecule type" value="Genomic_DNA"/>
</dbReference>
<evidence type="ECO:0000259" key="1">
    <source>
        <dbReference type="Pfam" id="PF01636"/>
    </source>
</evidence>
<dbReference type="InterPro" id="IPR011009">
    <property type="entry name" value="Kinase-like_dom_sf"/>
</dbReference>
<organism evidence="2">
    <name type="scientific">marine metagenome</name>
    <dbReference type="NCBI Taxonomy" id="408172"/>
    <lineage>
        <taxon>unclassified sequences</taxon>
        <taxon>metagenomes</taxon>
        <taxon>ecological metagenomes</taxon>
    </lineage>
</organism>
<protein>
    <recommendedName>
        <fullName evidence="1">Aminoglycoside phosphotransferase domain-containing protein</fullName>
    </recommendedName>
</protein>
<dbReference type="InterPro" id="IPR002575">
    <property type="entry name" value="Aminoglycoside_PTrfase"/>
</dbReference>
<proteinExistence type="predicted"/>
<name>A0A383DGI7_9ZZZZ</name>
<dbReference type="Pfam" id="PF01636">
    <property type="entry name" value="APH"/>
    <property type="match status" value="1"/>
</dbReference>
<dbReference type="AlphaFoldDB" id="A0A383DGI7"/>
<accession>A0A383DGI7</accession>
<dbReference type="Gene3D" id="3.30.200.20">
    <property type="entry name" value="Phosphorylase Kinase, domain 1"/>
    <property type="match status" value="1"/>
</dbReference>
<evidence type="ECO:0000313" key="2">
    <source>
        <dbReference type="EMBL" id="SVE42978.1"/>
    </source>
</evidence>
<feature type="non-terminal residue" evidence="2">
    <location>
        <position position="187"/>
    </location>
</feature>
<dbReference type="SUPFAM" id="SSF56112">
    <property type="entry name" value="Protein kinase-like (PK-like)"/>
    <property type="match status" value="1"/>
</dbReference>
<reference evidence="2" key="1">
    <citation type="submission" date="2018-05" db="EMBL/GenBank/DDBJ databases">
        <authorList>
            <person name="Lanie J.A."/>
            <person name="Ng W.-L."/>
            <person name="Kazmierczak K.M."/>
            <person name="Andrzejewski T.M."/>
            <person name="Davidsen T.M."/>
            <person name="Wayne K.J."/>
            <person name="Tettelin H."/>
            <person name="Glass J.I."/>
            <person name="Rusch D."/>
            <person name="Podicherti R."/>
            <person name="Tsui H.-C.T."/>
            <person name="Winkler M.E."/>
        </authorList>
    </citation>
    <scope>NUCLEOTIDE SEQUENCE</scope>
</reference>
<gene>
    <name evidence="2" type="ORF">METZ01_LOCUS495832</name>
</gene>
<feature type="domain" description="Aminoglycoside phosphotransferase" evidence="1">
    <location>
        <begin position="31"/>
        <end position="182"/>
    </location>
</feature>